<dbReference type="EMBL" id="VJYK02000204">
    <property type="protein sequence ID" value="MQS03791.1"/>
    <property type="molecule type" value="Genomic_DNA"/>
</dbReference>
<feature type="compositionally biased region" description="Basic and acidic residues" evidence="5">
    <location>
        <begin position="245"/>
        <end position="260"/>
    </location>
</feature>
<dbReference type="EC" id="3.5.1.5" evidence="2"/>
<dbReference type="InterPro" id="IPR008223">
    <property type="entry name" value="Urease_gamma-beta_su"/>
</dbReference>
<evidence type="ECO:0000313" key="8">
    <source>
        <dbReference type="Proteomes" id="UP000320857"/>
    </source>
</evidence>
<organism evidence="7 8">
    <name type="scientific">Streptomyces alkaliterrae</name>
    <dbReference type="NCBI Taxonomy" id="2213162"/>
    <lineage>
        <taxon>Bacteria</taxon>
        <taxon>Bacillati</taxon>
        <taxon>Actinomycetota</taxon>
        <taxon>Actinomycetes</taxon>
        <taxon>Kitasatosporales</taxon>
        <taxon>Streptomycetaceae</taxon>
        <taxon>Streptomyces</taxon>
    </lineage>
</organism>
<proteinExistence type="predicted"/>
<dbReference type="Gene3D" id="2.10.150.10">
    <property type="entry name" value="Urease, beta subunit"/>
    <property type="match status" value="1"/>
</dbReference>
<keyword evidence="8" id="KW-1185">Reference proteome</keyword>
<keyword evidence="3 7" id="KW-0378">Hydrolase</keyword>
<dbReference type="AlphaFoldDB" id="A0A5P0YU03"/>
<feature type="region of interest" description="Disordered" evidence="5">
    <location>
        <begin position="226"/>
        <end position="260"/>
    </location>
</feature>
<dbReference type="PANTHER" id="PTHR33569">
    <property type="entry name" value="UREASE"/>
    <property type="match status" value="1"/>
</dbReference>
<dbReference type="Proteomes" id="UP000320857">
    <property type="component" value="Unassembled WGS sequence"/>
</dbReference>
<reference evidence="9" key="2">
    <citation type="submission" date="2020-05" db="EMBL/GenBank/DDBJ databases">
        <title>Classification of alakaliphilic streptomycetes isolated from an alkaline soil next to Lonar Crater, India and a proposal for the recognition of Streptomyces alkaliterrae sp. nov.</title>
        <authorList>
            <person name="Golinska P."/>
        </authorList>
    </citation>
    <scope>NUCLEOTIDE SEQUENCE [LARGE SCALE GENOMIC DNA]</scope>
    <source>
        <strain evidence="9">OF8</strain>
    </source>
</reference>
<reference evidence="6" key="3">
    <citation type="journal article" name="Syst. Appl. Microbiol.">
        <title>Streptomyces alkaliterrae sp. nov., isolated from an alkaline soil, and emended descriptions of Streptomyces alkaliphilus, Streptomyces calidiresistens and Streptomyces durbertensis.</title>
        <authorList>
            <person name="Swiecimska M."/>
            <person name="Golinska P."/>
            <person name="Nouioui I."/>
            <person name="Wypij M."/>
            <person name="Rai M."/>
            <person name="Sangal V."/>
            <person name="Goodfellow M."/>
        </authorList>
    </citation>
    <scope>NUCLEOTIDE SEQUENCE</scope>
    <source>
        <strain evidence="6">OF8</strain>
    </source>
</reference>
<dbReference type="EMBL" id="JABJXA010000005">
    <property type="protein sequence ID" value="MBB1257548.1"/>
    <property type="molecule type" value="Genomic_DNA"/>
</dbReference>
<evidence type="ECO:0000256" key="5">
    <source>
        <dbReference type="SAM" id="MobiDB-lite"/>
    </source>
</evidence>
<dbReference type="PIRSF" id="PIRSF001225">
    <property type="entry name" value="Urease_gammabeta"/>
    <property type="match status" value="1"/>
</dbReference>
<dbReference type="NCBIfam" id="NF009671">
    <property type="entry name" value="PRK13192.1"/>
    <property type="match status" value="1"/>
</dbReference>
<dbReference type="Gene3D" id="3.30.280.10">
    <property type="entry name" value="Urease, gamma-like subunit"/>
    <property type="match status" value="1"/>
</dbReference>
<dbReference type="SUPFAM" id="SSF51278">
    <property type="entry name" value="Urease, beta-subunit"/>
    <property type="match status" value="1"/>
</dbReference>
<dbReference type="InterPro" id="IPR002026">
    <property type="entry name" value="Urease_gamma/gamma-beta_su"/>
</dbReference>
<evidence type="ECO:0000256" key="4">
    <source>
        <dbReference type="ARBA" id="ARBA00047778"/>
    </source>
</evidence>
<dbReference type="GO" id="GO:0009039">
    <property type="term" value="F:urease activity"/>
    <property type="evidence" value="ECO:0007669"/>
    <property type="project" value="UniProtKB-EC"/>
</dbReference>
<dbReference type="RefSeq" id="WP_143649357.1">
    <property type="nucleotide sequence ID" value="NZ_JABJXA010000005.1"/>
</dbReference>
<reference evidence="7 8" key="1">
    <citation type="submission" date="2019-10" db="EMBL/GenBank/DDBJ databases">
        <title>Streptomyces sp. nov., a novel actinobacterium isolated from alkaline environment.</title>
        <authorList>
            <person name="Golinska P."/>
        </authorList>
    </citation>
    <scope>NUCLEOTIDE SEQUENCE [LARGE SCALE GENOMIC DNA]</scope>
    <source>
        <strain evidence="7 8">OF1</strain>
    </source>
</reference>
<comment type="pathway">
    <text evidence="1">Nitrogen metabolism; urea degradation; CO(2) and NH(3) from urea (urease route): step 1/1.</text>
</comment>
<dbReference type="CDD" id="cd00407">
    <property type="entry name" value="Urease_beta"/>
    <property type="match status" value="1"/>
</dbReference>
<evidence type="ECO:0000313" key="9">
    <source>
        <dbReference type="Proteomes" id="UP000517765"/>
    </source>
</evidence>
<dbReference type="GO" id="GO:0043419">
    <property type="term" value="P:urea catabolic process"/>
    <property type="evidence" value="ECO:0007669"/>
    <property type="project" value="UniProtKB-UniPathway"/>
</dbReference>
<dbReference type="InterPro" id="IPR036461">
    <property type="entry name" value="Urease_betasu_sf"/>
</dbReference>
<protein>
    <recommendedName>
        <fullName evidence="2">urease</fullName>
        <ecNumber evidence="2">3.5.1.5</ecNumber>
    </recommendedName>
</protein>
<dbReference type="InterPro" id="IPR050069">
    <property type="entry name" value="Urease_subunit"/>
</dbReference>
<dbReference type="GO" id="GO:0035550">
    <property type="term" value="C:urease complex"/>
    <property type="evidence" value="ECO:0007669"/>
    <property type="project" value="InterPro"/>
</dbReference>
<dbReference type="Pfam" id="PF00699">
    <property type="entry name" value="Urease_beta"/>
    <property type="match status" value="1"/>
</dbReference>
<dbReference type="CDD" id="cd00390">
    <property type="entry name" value="Urease_gamma"/>
    <property type="match status" value="1"/>
</dbReference>
<comment type="caution">
    <text evidence="7">The sequence shown here is derived from an EMBL/GenBank/DDBJ whole genome shotgun (WGS) entry which is preliminary data.</text>
</comment>
<evidence type="ECO:0000313" key="7">
    <source>
        <dbReference type="EMBL" id="MQS03791.1"/>
    </source>
</evidence>
<dbReference type="NCBIfam" id="TIGR00193">
    <property type="entry name" value="urease_gam"/>
    <property type="match status" value="1"/>
</dbReference>
<dbReference type="Pfam" id="PF00547">
    <property type="entry name" value="Urease_gamma"/>
    <property type="match status" value="1"/>
</dbReference>
<evidence type="ECO:0000256" key="1">
    <source>
        <dbReference type="ARBA" id="ARBA00004897"/>
    </source>
</evidence>
<dbReference type="UniPathway" id="UPA00258">
    <property type="reaction ID" value="UER00370"/>
</dbReference>
<evidence type="ECO:0000313" key="6">
    <source>
        <dbReference type="EMBL" id="MBB1257548.1"/>
    </source>
</evidence>
<dbReference type="Proteomes" id="UP000517765">
    <property type="component" value="Unassembled WGS sequence"/>
</dbReference>
<gene>
    <name evidence="7" type="primary">ureA</name>
    <name evidence="7" type="ORF">FNX44_018315</name>
    <name evidence="6" type="ORF">H3147_01710</name>
</gene>
<evidence type="ECO:0000256" key="3">
    <source>
        <dbReference type="ARBA" id="ARBA00022801"/>
    </source>
</evidence>
<dbReference type="InterPro" id="IPR002019">
    <property type="entry name" value="Urease_beta-like"/>
</dbReference>
<dbReference type="SUPFAM" id="SSF54111">
    <property type="entry name" value="Urease, gamma-subunit"/>
    <property type="match status" value="1"/>
</dbReference>
<dbReference type="InterPro" id="IPR036463">
    <property type="entry name" value="Urease_gamma_sf"/>
</dbReference>
<comment type="catalytic activity">
    <reaction evidence="4">
        <text>urea + 2 H2O + H(+) = hydrogencarbonate + 2 NH4(+)</text>
        <dbReference type="Rhea" id="RHEA:20557"/>
        <dbReference type="ChEBI" id="CHEBI:15377"/>
        <dbReference type="ChEBI" id="CHEBI:15378"/>
        <dbReference type="ChEBI" id="CHEBI:16199"/>
        <dbReference type="ChEBI" id="CHEBI:17544"/>
        <dbReference type="ChEBI" id="CHEBI:28938"/>
        <dbReference type="EC" id="3.5.1.5"/>
    </reaction>
</comment>
<name>A0A5P0YU03_9ACTN</name>
<evidence type="ECO:0000256" key="2">
    <source>
        <dbReference type="ARBA" id="ARBA00012934"/>
    </source>
</evidence>
<accession>A0A5P0YU03</accession>
<dbReference type="GO" id="GO:0016151">
    <property type="term" value="F:nickel cation binding"/>
    <property type="evidence" value="ECO:0007669"/>
    <property type="project" value="InterPro"/>
</dbReference>
<sequence>MRLTPTERDRLLLFSAAELARARRARGLRLNIPEATALVADTVCEAARDGRRLAEAIEAACSVLGPDDVLPGVADVVTEVHVEAVFEDGSRLAVVPSPIRGAAALGDEAPGAVLPGPPSPEIEPALRLTVRNTAAVPVSVTSHFHFFEANPRLDFDRAAAYGMRLCVPAGSSVRFDPHGEAEVGLVPIGGDRIAIGFAGLVDGPLDAPGARAEALRRAAECGYLGAGPAADGHADGDDTEGDTDGDTHREDPDDAEGTTR</sequence>
<dbReference type="PANTHER" id="PTHR33569:SF1">
    <property type="entry name" value="UREASE"/>
    <property type="match status" value="1"/>
</dbReference>